<dbReference type="EMBL" id="NBNE01002077">
    <property type="protein sequence ID" value="OWZ11611.1"/>
    <property type="molecule type" value="Genomic_DNA"/>
</dbReference>
<protein>
    <submittedName>
        <fullName evidence="1">Uncharacterized protein</fullName>
    </submittedName>
</protein>
<comment type="caution">
    <text evidence="1">The sequence shown here is derived from an EMBL/GenBank/DDBJ whole genome shotgun (WGS) entry which is preliminary data.</text>
</comment>
<evidence type="ECO:0000313" key="2">
    <source>
        <dbReference type="Proteomes" id="UP000198211"/>
    </source>
</evidence>
<dbReference type="OrthoDB" id="103766at2759"/>
<proteinExistence type="predicted"/>
<gene>
    <name evidence="1" type="ORF">PHMEG_00015340</name>
</gene>
<dbReference type="STRING" id="4795.A0A225W1I4"/>
<dbReference type="Proteomes" id="UP000198211">
    <property type="component" value="Unassembled WGS sequence"/>
</dbReference>
<reference evidence="2" key="1">
    <citation type="submission" date="2017-03" db="EMBL/GenBank/DDBJ databases">
        <title>Phytopthora megakarya and P. palmivora, two closely related causual agents of cacao black pod achieved similar genome size and gene model numbers by different mechanisms.</title>
        <authorList>
            <person name="Ali S."/>
            <person name="Shao J."/>
            <person name="Larry D.J."/>
            <person name="Kronmiller B."/>
            <person name="Shen D."/>
            <person name="Strem M.D."/>
            <person name="Melnick R.L."/>
            <person name="Guiltinan M.J."/>
            <person name="Tyler B.M."/>
            <person name="Meinhardt L.W."/>
            <person name="Bailey B.A."/>
        </authorList>
    </citation>
    <scope>NUCLEOTIDE SEQUENCE [LARGE SCALE GENOMIC DNA]</scope>
    <source>
        <strain evidence="2">zdho120</strain>
    </source>
</reference>
<name>A0A225W1I4_9STRA</name>
<evidence type="ECO:0000313" key="1">
    <source>
        <dbReference type="EMBL" id="OWZ11611.1"/>
    </source>
</evidence>
<dbReference type="AlphaFoldDB" id="A0A225W1I4"/>
<keyword evidence="2" id="KW-1185">Reference proteome</keyword>
<sequence>MCSNDLYDAGNIAVRLCSTMCVDKWKAKYKPALTDGTAKTTCEIVGWSQNLCFNIKPAKTPPSEEVSNSQSSADDTMDSNVRVDAFGIPLEVHHYRPLGKRDSVWDVVHVLSAPRAIGMDDDAEMYSHVCVLCALRLTSQPNAHDGT</sequence>
<accession>A0A225W1I4</accession>
<organism evidence="1 2">
    <name type="scientific">Phytophthora megakarya</name>
    <dbReference type="NCBI Taxonomy" id="4795"/>
    <lineage>
        <taxon>Eukaryota</taxon>
        <taxon>Sar</taxon>
        <taxon>Stramenopiles</taxon>
        <taxon>Oomycota</taxon>
        <taxon>Peronosporomycetes</taxon>
        <taxon>Peronosporales</taxon>
        <taxon>Peronosporaceae</taxon>
        <taxon>Phytophthora</taxon>
    </lineage>
</organism>